<dbReference type="Proteomes" id="UP001279553">
    <property type="component" value="Unassembled WGS sequence"/>
</dbReference>
<protein>
    <submittedName>
        <fullName evidence="3">DUF4175 family protein</fullName>
    </submittedName>
</protein>
<feature type="region of interest" description="Disordered" evidence="1">
    <location>
        <begin position="723"/>
        <end position="754"/>
    </location>
</feature>
<feature type="region of interest" description="Disordered" evidence="1">
    <location>
        <begin position="620"/>
        <end position="702"/>
    </location>
</feature>
<feature type="transmembrane region" description="Helical" evidence="2">
    <location>
        <begin position="26"/>
        <end position="50"/>
    </location>
</feature>
<keyword evidence="2" id="KW-1133">Transmembrane helix</keyword>
<reference evidence="3 4" key="1">
    <citation type="submission" date="2023-11" db="EMBL/GenBank/DDBJ databases">
        <title>MicrobeMod: A computational toolkit for identifying prokaryotic methylation and restriction-modification with nanopore sequencing.</title>
        <authorList>
            <person name="Crits-Christoph A."/>
            <person name="Kang S.C."/>
            <person name="Lee H."/>
            <person name="Ostrov N."/>
        </authorList>
    </citation>
    <scope>NUCLEOTIDE SEQUENCE [LARGE SCALE GENOMIC DNA]</scope>
    <source>
        <strain evidence="3 4">DSMZ 700</strain>
    </source>
</reference>
<evidence type="ECO:0000256" key="2">
    <source>
        <dbReference type="SAM" id="Phobius"/>
    </source>
</evidence>
<evidence type="ECO:0000256" key="1">
    <source>
        <dbReference type="SAM" id="MobiDB-lite"/>
    </source>
</evidence>
<keyword evidence="2" id="KW-0812">Transmembrane</keyword>
<feature type="compositionally biased region" description="Low complexity" evidence="1">
    <location>
        <begin position="624"/>
        <end position="641"/>
    </location>
</feature>
<evidence type="ECO:0000313" key="3">
    <source>
        <dbReference type="EMBL" id="MDX5930931.1"/>
    </source>
</evidence>
<dbReference type="AlphaFoldDB" id="A0AAW9DQL6"/>
<evidence type="ECO:0000313" key="4">
    <source>
        <dbReference type="Proteomes" id="UP001279553"/>
    </source>
</evidence>
<dbReference type="EMBL" id="JAWXYB010000018">
    <property type="protein sequence ID" value="MDX5930931.1"/>
    <property type="molecule type" value="Genomic_DNA"/>
</dbReference>
<proteinExistence type="predicted"/>
<dbReference type="RefSeq" id="WP_319613854.1">
    <property type="nucleotide sequence ID" value="NZ_JAWXYB010000018.1"/>
</dbReference>
<keyword evidence="4" id="KW-1185">Reference proteome</keyword>
<feature type="compositionally biased region" description="Gly residues" evidence="1">
    <location>
        <begin position="729"/>
        <end position="748"/>
    </location>
</feature>
<gene>
    <name evidence="3" type="ORF">SIL87_09165</name>
</gene>
<organism evidence="3 4">
    <name type="scientific">Acidiphilium acidophilum</name>
    <name type="common">Thiobacillus acidophilus</name>
    <dbReference type="NCBI Taxonomy" id="76588"/>
    <lineage>
        <taxon>Bacteria</taxon>
        <taxon>Pseudomonadati</taxon>
        <taxon>Pseudomonadota</taxon>
        <taxon>Alphaproteobacteria</taxon>
        <taxon>Acetobacterales</taxon>
        <taxon>Acidocellaceae</taxon>
        <taxon>Acidiphilium</taxon>
    </lineage>
</organism>
<keyword evidence="2" id="KW-0472">Membrane</keyword>
<sequence>MTRSSPTPDPDPIATHLARLRRRAHLVLTIEALAVASLAPLGVIALFLIATLLGLGGWRADLIGLLALIAAILHARRHYAPPLPAAIDRRIEHDSRLSHRPITAFEDRRALAGSASLTDSLTDPLTTTLWQSHRARTDAALRTARIGRPTPDLAAHDPLALRALLLLALIAAWIAAGHQAGPRLARSFDLPRLFPGSGITVQAWITPPRWTGEAPILIKPSAHPITVLSGSSLALILTGGGSSPPAAAAGPHGIRFATIANGSYRATVPLTAPTTITIGPFWHRIARYRLIVAAPVPPTIGFTIPPYRDPDGKRIDFTWNVASPYGLTGLDLAFQPASRTPPGKPAPRTDHAAVPHPSPTHGEALLDLLESPYAGMAVEARLIATNKAGQTGTSSPARITLPAPILHNATAQALEAIRQSLALDPARHNALAARLATLATTPPGPITPGTKRDIASFAPRFAAGTAPHPEAQLWGLVQRAEQGAAFRAAEQLAAARRALEAALNKALAGHSTAATQLQKLLARLDAASQAHLAAQGQKSLTQAQLGTMSSISALAQRIADEAAAGDAGQAKADLAKLRAMLRQVQQEKPVSAAEQARQQAAHQAESTLSKLMREEAGLMDRTARQSQPQPGNQPGNQRGNRAGQPTPAPDQALARAQQALQQQLGATATSLAQAGIPPGPQIGQGQQAMQSATASLTRGDAPGALPAERAAIAALQQAQSALQAMRTGKGSGSGPSGLGQRASGGHGQYGNQNHGVIRLGRAGIKSDARTIQNELIRRDAAPDLPPPAHQYYHRLLGNDF</sequence>
<accession>A0AAW9DQL6</accession>
<feature type="compositionally biased region" description="Low complexity" evidence="1">
    <location>
        <begin position="651"/>
        <end position="688"/>
    </location>
</feature>
<name>A0AAW9DQL6_ACIAO</name>
<dbReference type="InterPro" id="IPR012683">
    <property type="entry name" value="CHP02302_TM"/>
</dbReference>
<comment type="caution">
    <text evidence="3">The sequence shown here is derived from an EMBL/GenBank/DDBJ whole genome shotgun (WGS) entry which is preliminary data.</text>
</comment>
<dbReference type="Pfam" id="PF13779">
    <property type="entry name" value="DUF4175"/>
    <property type="match status" value="1"/>
</dbReference>